<evidence type="ECO:0008006" key="9">
    <source>
        <dbReference type="Google" id="ProtNLM"/>
    </source>
</evidence>
<dbReference type="PANTHER" id="PTHR23507:SF1">
    <property type="entry name" value="FI18259P1-RELATED"/>
    <property type="match status" value="1"/>
</dbReference>
<evidence type="ECO:0000313" key="7">
    <source>
        <dbReference type="EMBL" id="ROT85669.1"/>
    </source>
</evidence>
<feature type="region of interest" description="Disordered" evidence="5">
    <location>
        <begin position="235"/>
        <end position="304"/>
    </location>
</feature>
<organism evidence="7 8">
    <name type="scientific">Penaeus vannamei</name>
    <name type="common">Whiteleg shrimp</name>
    <name type="synonym">Litopenaeus vannamei</name>
    <dbReference type="NCBI Taxonomy" id="6689"/>
    <lineage>
        <taxon>Eukaryota</taxon>
        <taxon>Metazoa</taxon>
        <taxon>Ecdysozoa</taxon>
        <taxon>Arthropoda</taxon>
        <taxon>Crustacea</taxon>
        <taxon>Multicrustacea</taxon>
        <taxon>Malacostraca</taxon>
        <taxon>Eumalacostraca</taxon>
        <taxon>Eucarida</taxon>
        <taxon>Decapoda</taxon>
        <taxon>Dendrobranchiata</taxon>
        <taxon>Penaeoidea</taxon>
        <taxon>Penaeidae</taxon>
        <taxon>Penaeus</taxon>
    </lineage>
</organism>
<accession>A0A3R7ML26</accession>
<dbReference type="GO" id="GO:0016020">
    <property type="term" value="C:membrane"/>
    <property type="evidence" value="ECO:0007669"/>
    <property type="project" value="UniProtKB-SubCell"/>
</dbReference>
<dbReference type="Gene3D" id="1.20.1250.20">
    <property type="entry name" value="MFS general substrate transporter like domains"/>
    <property type="match status" value="1"/>
</dbReference>
<proteinExistence type="predicted"/>
<keyword evidence="8" id="KW-1185">Reference proteome</keyword>
<evidence type="ECO:0000256" key="6">
    <source>
        <dbReference type="SAM" id="Phobius"/>
    </source>
</evidence>
<evidence type="ECO:0000256" key="5">
    <source>
        <dbReference type="SAM" id="MobiDB-lite"/>
    </source>
</evidence>
<name>A0A3R7ML26_PENVA</name>
<comment type="subcellular location">
    <subcellularLocation>
        <location evidence="1">Membrane</location>
        <topology evidence="1">Multi-pass membrane protein</topology>
    </subcellularLocation>
</comment>
<protein>
    <recommendedName>
        <fullName evidence="9">Proton-coupled folate transporter</fullName>
    </recommendedName>
</protein>
<dbReference type="EMBL" id="QCYY01000219">
    <property type="protein sequence ID" value="ROT85669.1"/>
    <property type="molecule type" value="Genomic_DNA"/>
</dbReference>
<dbReference type="SUPFAM" id="SSF103473">
    <property type="entry name" value="MFS general substrate transporter"/>
    <property type="match status" value="1"/>
</dbReference>
<dbReference type="OrthoDB" id="3026777at2759"/>
<dbReference type="Pfam" id="PF07690">
    <property type="entry name" value="MFS_1"/>
    <property type="match status" value="1"/>
</dbReference>
<evidence type="ECO:0000256" key="4">
    <source>
        <dbReference type="ARBA" id="ARBA00023136"/>
    </source>
</evidence>
<dbReference type="InterPro" id="IPR011701">
    <property type="entry name" value="MFS"/>
</dbReference>
<keyword evidence="2 6" id="KW-0812">Transmembrane</keyword>
<feature type="transmembrane region" description="Helical" evidence="6">
    <location>
        <begin position="113"/>
        <end position="131"/>
    </location>
</feature>
<evidence type="ECO:0000256" key="2">
    <source>
        <dbReference type="ARBA" id="ARBA00022692"/>
    </source>
</evidence>
<evidence type="ECO:0000313" key="8">
    <source>
        <dbReference type="Proteomes" id="UP000283509"/>
    </source>
</evidence>
<evidence type="ECO:0000256" key="1">
    <source>
        <dbReference type="ARBA" id="ARBA00004141"/>
    </source>
</evidence>
<feature type="transmembrane region" description="Helical" evidence="6">
    <location>
        <begin position="329"/>
        <end position="350"/>
    </location>
</feature>
<dbReference type="AlphaFoldDB" id="A0A3R7ML26"/>
<dbReference type="GO" id="GO:0022857">
    <property type="term" value="F:transmembrane transporter activity"/>
    <property type="evidence" value="ECO:0007669"/>
    <property type="project" value="InterPro"/>
</dbReference>
<reference evidence="7 8" key="1">
    <citation type="submission" date="2018-04" db="EMBL/GenBank/DDBJ databases">
        <authorList>
            <person name="Zhang X."/>
            <person name="Yuan J."/>
            <person name="Li F."/>
            <person name="Xiang J."/>
        </authorList>
    </citation>
    <scope>NUCLEOTIDE SEQUENCE [LARGE SCALE GENOMIC DNA]</scope>
    <source>
        <tissue evidence="7">Muscle</tissue>
    </source>
</reference>
<feature type="transmembrane region" description="Helical" evidence="6">
    <location>
        <begin position="143"/>
        <end position="164"/>
    </location>
</feature>
<feature type="transmembrane region" description="Helical" evidence="6">
    <location>
        <begin position="487"/>
        <end position="508"/>
    </location>
</feature>
<feature type="compositionally biased region" description="Basic and acidic residues" evidence="5">
    <location>
        <begin position="235"/>
        <end position="292"/>
    </location>
</feature>
<feature type="transmembrane region" description="Helical" evidence="6">
    <location>
        <begin position="452"/>
        <end position="475"/>
    </location>
</feature>
<dbReference type="InterPro" id="IPR036259">
    <property type="entry name" value="MFS_trans_sf"/>
</dbReference>
<keyword evidence="4 6" id="KW-0472">Membrane</keyword>
<evidence type="ECO:0000256" key="3">
    <source>
        <dbReference type="ARBA" id="ARBA00022989"/>
    </source>
</evidence>
<gene>
    <name evidence="7" type="ORF">C7M84_009381</name>
</gene>
<comment type="caution">
    <text evidence="7">The sequence shown here is derived from an EMBL/GenBank/DDBJ whole genome shotgun (WGS) entry which is preliminary data.</text>
</comment>
<feature type="transmembrane region" description="Helical" evidence="6">
    <location>
        <begin position="209"/>
        <end position="229"/>
    </location>
</feature>
<dbReference type="Proteomes" id="UP000283509">
    <property type="component" value="Unassembled WGS sequence"/>
</dbReference>
<feature type="transmembrane region" description="Helical" evidence="6">
    <location>
        <begin position="419"/>
        <end position="440"/>
    </location>
</feature>
<feature type="transmembrane region" description="Helical" evidence="6">
    <location>
        <begin position="185"/>
        <end position="203"/>
    </location>
</feature>
<sequence>MASESKTNTTLGKVRGFLGEISIEPILFLYYIGLYSRSVVRENLKLDRFCRITLGYDEEDCALLNDGHHGDIQAETQKLDSVFYFYEKVVSTVVPLVLISFTATWSDRRGRKALIVLSFVGDLLYIFIYLLESLFPSWPPQVLLLASFLNSLGGGMMMLLMACYSFMADKTNAKTRTVRMTIMNSIMHMGGPIGTVLGAWVFAAKGYVWVFGLGLVIIVACLLLVIFVIRDKDSSSDNKEASSDVDVRKEAPGHANDTKEAPGHANDTKEAPGHANDTKEAPGHANDTKEAPGDSSEGKTPGSPWDPRNIVDLFRVCFRRRPGRGRSHLIVLMLIMLSQISTMPHNLYLWTRRVYLWDENQYSLYSTVNQVLEQAMSLLAAPVLHKLAVHDCSMGAGVAFIIFLKLLTLGLTTSPSQWWVIYLFAIMPSGITSAAIRALMSKICDADEVGRIFSMLAILEVLWPLVDSAIFTAVYSSTLDFYPSYEHLVGAFFGFVLLTGFLGLRYSLEQVKNRAGRRAAEEGLAEEEGAVKSC</sequence>
<dbReference type="PANTHER" id="PTHR23507">
    <property type="entry name" value="ZGC:174356"/>
    <property type="match status" value="1"/>
</dbReference>
<keyword evidence="3 6" id="KW-1133">Transmembrane helix</keyword>
<reference evidence="7 8" key="2">
    <citation type="submission" date="2019-01" db="EMBL/GenBank/DDBJ databases">
        <title>The decoding of complex shrimp genome reveals the adaptation for benthos swimmer, frequently molting mechanism and breeding impact on genome.</title>
        <authorList>
            <person name="Sun Y."/>
            <person name="Gao Y."/>
            <person name="Yu Y."/>
        </authorList>
    </citation>
    <scope>NUCLEOTIDE SEQUENCE [LARGE SCALE GENOMIC DNA]</scope>
    <source>
        <tissue evidence="7">Muscle</tissue>
    </source>
</reference>